<protein>
    <submittedName>
        <fullName evidence="1">Uncharacterized protein</fullName>
    </submittedName>
</protein>
<name>A0A645HRE6_9ZZZZ</name>
<organism evidence="1">
    <name type="scientific">bioreactor metagenome</name>
    <dbReference type="NCBI Taxonomy" id="1076179"/>
    <lineage>
        <taxon>unclassified sequences</taxon>
        <taxon>metagenomes</taxon>
        <taxon>ecological metagenomes</taxon>
    </lineage>
</organism>
<dbReference type="EMBL" id="VSSQ01094114">
    <property type="protein sequence ID" value="MPN38714.1"/>
    <property type="molecule type" value="Genomic_DNA"/>
</dbReference>
<comment type="caution">
    <text evidence="1">The sequence shown here is derived from an EMBL/GenBank/DDBJ whole genome shotgun (WGS) entry which is preliminary data.</text>
</comment>
<gene>
    <name evidence="1" type="ORF">SDC9_186239</name>
</gene>
<reference evidence="1" key="1">
    <citation type="submission" date="2019-08" db="EMBL/GenBank/DDBJ databases">
        <authorList>
            <person name="Kucharzyk K."/>
            <person name="Murdoch R.W."/>
            <person name="Higgins S."/>
            <person name="Loffler F."/>
        </authorList>
    </citation>
    <scope>NUCLEOTIDE SEQUENCE</scope>
</reference>
<evidence type="ECO:0000313" key="1">
    <source>
        <dbReference type="EMBL" id="MPN38714.1"/>
    </source>
</evidence>
<proteinExistence type="predicted"/>
<sequence>MTAFFAGQVVAIDDDAALAGGHDPGQNAHQGGLAGAIGAKQAKHARFDLQVHTPQGLNVFLCGVVGFM</sequence>
<dbReference type="AlphaFoldDB" id="A0A645HRE6"/>
<accession>A0A645HRE6</accession>